<dbReference type="Gene3D" id="3.40.50.150">
    <property type="entry name" value="Vaccinia Virus protein VP39"/>
    <property type="match status" value="1"/>
</dbReference>
<feature type="non-terminal residue" evidence="1">
    <location>
        <position position="1"/>
    </location>
</feature>
<dbReference type="EMBL" id="OB704119">
    <property type="protein sequence ID" value="CAD7238573.1"/>
    <property type="molecule type" value="Genomic_DNA"/>
</dbReference>
<organism evidence="1">
    <name type="scientific">Cyprideis torosa</name>
    <dbReference type="NCBI Taxonomy" id="163714"/>
    <lineage>
        <taxon>Eukaryota</taxon>
        <taxon>Metazoa</taxon>
        <taxon>Ecdysozoa</taxon>
        <taxon>Arthropoda</taxon>
        <taxon>Crustacea</taxon>
        <taxon>Oligostraca</taxon>
        <taxon>Ostracoda</taxon>
        <taxon>Podocopa</taxon>
        <taxon>Podocopida</taxon>
        <taxon>Cytherocopina</taxon>
        <taxon>Cytheroidea</taxon>
        <taxon>Cytherideidae</taxon>
        <taxon>Cyprideis</taxon>
    </lineage>
</organism>
<dbReference type="SUPFAM" id="SSF53335">
    <property type="entry name" value="S-adenosyl-L-methionine-dependent methyltransferases"/>
    <property type="match status" value="1"/>
</dbReference>
<dbReference type="CDD" id="cd02440">
    <property type="entry name" value="AdoMet_MTases"/>
    <property type="match status" value="1"/>
</dbReference>
<dbReference type="GO" id="GO:0008168">
    <property type="term" value="F:methyltransferase activity"/>
    <property type="evidence" value="ECO:0007669"/>
    <property type="project" value="InterPro"/>
</dbReference>
<dbReference type="Pfam" id="PF01209">
    <property type="entry name" value="Ubie_methyltran"/>
    <property type="match status" value="1"/>
</dbReference>
<dbReference type="OrthoDB" id="6370125at2759"/>
<dbReference type="InterPro" id="IPR004033">
    <property type="entry name" value="UbiE/COQ5_MeTrFase"/>
</dbReference>
<gene>
    <name evidence="1" type="ORF">CTOB1V02_LOCUS16388</name>
</gene>
<dbReference type="AlphaFoldDB" id="A0A7R8X089"/>
<dbReference type="PANTHER" id="PTHR43591:SF24">
    <property type="entry name" value="2-METHOXY-6-POLYPRENYL-1,4-BENZOQUINOL METHYLASE, MITOCHONDRIAL"/>
    <property type="match status" value="1"/>
</dbReference>
<proteinExistence type="predicted"/>
<name>A0A7R8X089_9CRUS</name>
<accession>A0A7R8X089</accession>
<reference evidence="1" key="1">
    <citation type="submission" date="2020-11" db="EMBL/GenBank/DDBJ databases">
        <authorList>
            <person name="Tran Van P."/>
        </authorList>
    </citation>
    <scope>NUCLEOTIDE SEQUENCE</scope>
</reference>
<protein>
    <submittedName>
        <fullName evidence="1">Uncharacterized protein</fullName>
    </submittedName>
</protein>
<feature type="non-terminal residue" evidence="1">
    <location>
        <position position="116"/>
    </location>
</feature>
<sequence>GIDISWRKKVVKLVLDHQPTNVLDIATGTGDLAIALAKEDKQLKVTGLDLSKGMLSKADEKVKAQNLTSQIDLIQGDAENLPFEDASFDVVTVAFGVRNFEDLNAGLLEINRVLRP</sequence>
<dbReference type="PANTHER" id="PTHR43591">
    <property type="entry name" value="METHYLTRANSFERASE"/>
    <property type="match status" value="1"/>
</dbReference>
<dbReference type="PROSITE" id="PS51608">
    <property type="entry name" value="SAM_MT_UBIE"/>
    <property type="match status" value="1"/>
</dbReference>
<dbReference type="InterPro" id="IPR029063">
    <property type="entry name" value="SAM-dependent_MTases_sf"/>
</dbReference>
<evidence type="ECO:0000313" key="1">
    <source>
        <dbReference type="EMBL" id="CAD7238573.1"/>
    </source>
</evidence>